<evidence type="ECO:0000313" key="3">
    <source>
        <dbReference type="EMBL" id="KAL3823021.1"/>
    </source>
</evidence>
<dbReference type="SMART" id="SM00175">
    <property type="entry name" value="RAB"/>
    <property type="match status" value="1"/>
</dbReference>
<protein>
    <submittedName>
        <fullName evidence="3">Uncharacterized protein</fullName>
    </submittedName>
</protein>
<dbReference type="GO" id="GO:0005525">
    <property type="term" value="F:GTP binding"/>
    <property type="evidence" value="ECO:0007669"/>
    <property type="project" value="UniProtKB-KW"/>
</dbReference>
<dbReference type="Gene3D" id="3.40.50.300">
    <property type="entry name" value="P-loop containing nucleotide triphosphate hydrolases"/>
    <property type="match status" value="1"/>
</dbReference>
<name>A0ABD3SF11_9STRA</name>
<dbReference type="InterPro" id="IPR005225">
    <property type="entry name" value="Small_GTP-bd"/>
</dbReference>
<reference evidence="3 4" key="1">
    <citation type="submission" date="2024-10" db="EMBL/GenBank/DDBJ databases">
        <title>Updated reference genomes for cyclostephanoid diatoms.</title>
        <authorList>
            <person name="Roberts W.R."/>
            <person name="Alverson A.J."/>
        </authorList>
    </citation>
    <scope>NUCLEOTIDE SEQUENCE [LARGE SCALE GENOMIC DNA]</scope>
    <source>
        <strain evidence="3 4">AJA228-03</strain>
    </source>
</reference>
<comment type="caution">
    <text evidence="3">The sequence shown here is derived from an EMBL/GenBank/DDBJ whole genome shotgun (WGS) entry which is preliminary data.</text>
</comment>
<evidence type="ECO:0000256" key="1">
    <source>
        <dbReference type="ARBA" id="ARBA00022741"/>
    </source>
</evidence>
<keyword evidence="1" id="KW-0547">Nucleotide-binding</keyword>
<dbReference type="Proteomes" id="UP001530377">
    <property type="component" value="Unassembled WGS sequence"/>
</dbReference>
<dbReference type="Pfam" id="PF00071">
    <property type="entry name" value="Ras"/>
    <property type="match status" value="1"/>
</dbReference>
<dbReference type="PROSITE" id="PS51417">
    <property type="entry name" value="ARF"/>
    <property type="match status" value="1"/>
</dbReference>
<dbReference type="PROSITE" id="PS51419">
    <property type="entry name" value="RAB"/>
    <property type="match status" value="1"/>
</dbReference>
<dbReference type="PANTHER" id="PTHR47977">
    <property type="entry name" value="RAS-RELATED PROTEIN RAB"/>
    <property type="match status" value="1"/>
</dbReference>
<dbReference type="PROSITE" id="PS51421">
    <property type="entry name" value="RAS"/>
    <property type="match status" value="1"/>
</dbReference>
<dbReference type="SMART" id="SM00174">
    <property type="entry name" value="RHO"/>
    <property type="match status" value="1"/>
</dbReference>
<dbReference type="FunFam" id="3.40.50.300:FF:001447">
    <property type="entry name" value="Ras-related protein Rab-1B"/>
    <property type="match status" value="1"/>
</dbReference>
<dbReference type="AlphaFoldDB" id="A0ABD3SF11"/>
<dbReference type="InterPro" id="IPR050227">
    <property type="entry name" value="Rab"/>
</dbReference>
<proteinExistence type="predicted"/>
<evidence type="ECO:0000313" key="4">
    <source>
        <dbReference type="Proteomes" id="UP001530377"/>
    </source>
</evidence>
<dbReference type="InterPro" id="IPR001806">
    <property type="entry name" value="Small_GTPase"/>
</dbReference>
<keyword evidence="4" id="KW-1185">Reference proteome</keyword>
<gene>
    <name evidence="3" type="ORF">ACHAXA_005209</name>
</gene>
<sequence>MPRVELPQAEFKVVVVGDSHIGKTSLVTRFAEGYYRENSRPATVGGYFVTKTIQSSDNVITKIQIWDTAGAESFRAMAPMFYKTASAIIICYDATRRDTFDGMRTWLDEVRRRVRVGQDVVVAIAALKTDLLKLNDNDGIRGGGVVAKVAVPDYEVEQLAEALGFIYFPTSAKTGLNIHALFQSVADRVLQYRLANPRLNGDVDNDGNRKRFRVDGANRAKISEGRNNHHSDCNGSNAGSTMNHGLSPCITPRKGDRFISTNNEVNDTWNQNETMNGKASSIALEKFRGSSSRSGTPSTTSGTITADFEGLGDEDPLFAHATPIDKTKRGDESKLPCATNEYACSPTACGAIGSDGSSCIVQ</sequence>
<dbReference type="EMBL" id="JALLPB020000048">
    <property type="protein sequence ID" value="KAL3823021.1"/>
    <property type="molecule type" value="Genomic_DNA"/>
</dbReference>
<keyword evidence="2" id="KW-0342">GTP-binding</keyword>
<accession>A0ABD3SF11</accession>
<dbReference type="SUPFAM" id="SSF52540">
    <property type="entry name" value="P-loop containing nucleoside triphosphate hydrolases"/>
    <property type="match status" value="1"/>
</dbReference>
<organism evidence="3 4">
    <name type="scientific">Cyclostephanos tholiformis</name>
    <dbReference type="NCBI Taxonomy" id="382380"/>
    <lineage>
        <taxon>Eukaryota</taxon>
        <taxon>Sar</taxon>
        <taxon>Stramenopiles</taxon>
        <taxon>Ochrophyta</taxon>
        <taxon>Bacillariophyta</taxon>
        <taxon>Coscinodiscophyceae</taxon>
        <taxon>Thalassiosirophycidae</taxon>
        <taxon>Stephanodiscales</taxon>
        <taxon>Stephanodiscaceae</taxon>
        <taxon>Cyclostephanos</taxon>
    </lineage>
</organism>
<dbReference type="InterPro" id="IPR027417">
    <property type="entry name" value="P-loop_NTPase"/>
</dbReference>
<evidence type="ECO:0000256" key="2">
    <source>
        <dbReference type="ARBA" id="ARBA00023134"/>
    </source>
</evidence>
<dbReference type="SMART" id="SM00173">
    <property type="entry name" value="RAS"/>
    <property type="match status" value="1"/>
</dbReference>
<dbReference type="NCBIfam" id="TIGR00231">
    <property type="entry name" value="small_GTP"/>
    <property type="match status" value="1"/>
</dbReference>
<dbReference type="CDD" id="cd00154">
    <property type="entry name" value="Rab"/>
    <property type="match status" value="1"/>
</dbReference>
<dbReference type="PRINTS" id="PR00449">
    <property type="entry name" value="RASTRNSFRMNG"/>
</dbReference>